<organism evidence="2 3">
    <name type="scientific">Massilia mucilaginosa</name>
    <dbReference type="NCBI Taxonomy" id="2609282"/>
    <lineage>
        <taxon>Bacteria</taxon>
        <taxon>Pseudomonadati</taxon>
        <taxon>Pseudomonadota</taxon>
        <taxon>Betaproteobacteria</taxon>
        <taxon>Burkholderiales</taxon>
        <taxon>Oxalobacteraceae</taxon>
        <taxon>Telluria group</taxon>
        <taxon>Massilia</taxon>
    </lineage>
</organism>
<reference evidence="2 3" key="1">
    <citation type="submission" date="2019-10" db="EMBL/GenBank/DDBJ databases">
        <title>Taxonomy of Antarctic Massilia spp.: description of Massilia rubra sp. nov., Massilia aquatica sp. nov., Massilia mucilaginosa sp. nov., Massilia frigida sp. nov. isolated from streams, lakes and regoliths.</title>
        <authorList>
            <person name="Holochova P."/>
            <person name="Sedlacek I."/>
            <person name="Kralova S."/>
            <person name="Maslanova I."/>
            <person name="Busse H.-J."/>
            <person name="Stankova E."/>
            <person name="Vrbovska V."/>
            <person name="Kovarovic V."/>
            <person name="Bartak M."/>
            <person name="Svec P."/>
            <person name="Pantucek R."/>
        </authorList>
    </citation>
    <scope>NUCLEOTIDE SEQUENCE [LARGE SCALE GENOMIC DNA]</scope>
    <source>
        <strain evidence="2 3">CCM 8733</strain>
    </source>
</reference>
<proteinExistence type="predicted"/>
<feature type="domain" description="RES" evidence="1">
    <location>
        <begin position="54"/>
        <end position="177"/>
    </location>
</feature>
<dbReference type="EMBL" id="WHJH01000023">
    <property type="protein sequence ID" value="NHZ90998.1"/>
    <property type="molecule type" value="Genomic_DNA"/>
</dbReference>
<sequence length="191" mass="21617">MVAKHQPRFWRCGADGLSRYRARCDGGTSGAQRHRHWQGRVRFWRISHRKYALDRLRAGAALFGGRWNVIGMPALYCATAVALCVIEKFVHVERTPLPPLALVAVDVPDHHTLYEPGIAALPARWDDLLTSATAQLFGGTWLASRTNLAMKVPSAIVKEEFNVIINPLHPDYRDVQLSIIRPFTFDSRMFK</sequence>
<name>A0ABX0NVR9_9BURK</name>
<dbReference type="Pfam" id="PF08808">
    <property type="entry name" value="RES"/>
    <property type="match status" value="1"/>
</dbReference>
<protein>
    <submittedName>
        <fullName evidence="2">RES domain-containing protein</fullName>
    </submittedName>
</protein>
<keyword evidence="3" id="KW-1185">Reference proteome</keyword>
<dbReference type="SMART" id="SM00953">
    <property type="entry name" value="RES"/>
    <property type="match status" value="1"/>
</dbReference>
<evidence type="ECO:0000259" key="1">
    <source>
        <dbReference type="SMART" id="SM00953"/>
    </source>
</evidence>
<gene>
    <name evidence="2" type="ORF">F2P45_18525</name>
</gene>
<accession>A0ABX0NVR9</accession>
<evidence type="ECO:0000313" key="2">
    <source>
        <dbReference type="EMBL" id="NHZ90998.1"/>
    </source>
</evidence>
<evidence type="ECO:0000313" key="3">
    <source>
        <dbReference type="Proteomes" id="UP000609726"/>
    </source>
</evidence>
<dbReference type="InterPro" id="IPR014914">
    <property type="entry name" value="RES_dom"/>
</dbReference>
<dbReference type="Proteomes" id="UP000609726">
    <property type="component" value="Unassembled WGS sequence"/>
</dbReference>
<comment type="caution">
    <text evidence="2">The sequence shown here is derived from an EMBL/GenBank/DDBJ whole genome shotgun (WGS) entry which is preliminary data.</text>
</comment>